<dbReference type="Gene3D" id="3.40.30.10">
    <property type="entry name" value="Glutaredoxin"/>
    <property type="match status" value="1"/>
</dbReference>
<dbReference type="GeneID" id="24853032"/>
<organism evidence="2 3">
    <name type="scientific">Methanosarcina mazei WWM610</name>
    <dbReference type="NCBI Taxonomy" id="1434117"/>
    <lineage>
        <taxon>Archaea</taxon>
        <taxon>Methanobacteriati</taxon>
        <taxon>Methanobacteriota</taxon>
        <taxon>Stenosarchaea group</taxon>
        <taxon>Methanomicrobia</taxon>
        <taxon>Methanosarcinales</taxon>
        <taxon>Methanosarcinaceae</taxon>
        <taxon>Methanosarcina</taxon>
    </lineage>
</organism>
<protein>
    <submittedName>
        <fullName evidence="2">Glutaredoxin-like protein</fullName>
    </submittedName>
</protein>
<evidence type="ECO:0000313" key="3">
    <source>
        <dbReference type="Proteomes" id="UP000033058"/>
    </source>
</evidence>
<sequence length="84" mass="9434">MAKVIVYTTERCPKCNKLKKFLEANAVPFEVADMSTPEALTELRFNGVFTVTAPVLQINNDTFLTHDELFRGDEVDSEKLLGIV</sequence>
<accession>A0A0E3LGB2</accession>
<dbReference type="SUPFAM" id="SSF52833">
    <property type="entry name" value="Thioredoxin-like"/>
    <property type="match status" value="1"/>
</dbReference>
<dbReference type="InterPro" id="IPR002109">
    <property type="entry name" value="Glutaredoxin"/>
</dbReference>
<dbReference type="Proteomes" id="UP000033058">
    <property type="component" value="Chromosome"/>
</dbReference>
<name>A0A0E3LGB2_METMZ</name>
<dbReference type="RefSeq" id="WP_011033314.1">
    <property type="nucleotide sequence ID" value="NZ_CP009509.1"/>
</dbReference>
<dbReference type="EMBL" id="CP009509">
    <property type="protein sequence ID" value="AKB42216.1"/>
    <property type="molecule type" value="Genomic_DNA"/>
</dbReference>
<dbReference type="Pfam" id="PF00462">
    <property type="entry name" value="Glutaredoxin"/>
    <property type="match status" value="1"/>
</dbReference>
<dbReference type="PROSITE" id="PS51354">
    <property type="entry name" value="GLUTAREDOXIN_2"/>
    <property type="match status" value="1"/>
</dbReference>
<dbReference type="CDD" id="cd02976">
    <property type="entry name" value="NrdH"/>
    <property type="match status" value="1"/>
</dbReference>
<reference evidence="2 3" key="1">
    <citation type="submission" date="2014-07" db="EMBL/GenBank/DDBJ databases">
        <title>Methanogenic archaea and the global carbon cycle.</title>
        <authorList>
            <person name="Henriksen J.R."/>
            <person name="Luke J."/>
            <person name="Reinhart S."/>
            <person name="Benedict M.N."/>
            <person name="Youngblut N.D."/>
            <person name="Metcalf M.E."/>
            <person name="Whitaker R.J."/>
            <person name="Metcalf W.W."/>
        </authorList>
    </citation>
    <scope>NUCLEOTIDE SEQUENCE [LARGE SCALE GENOMIC DNA]</scope>
    <source>
        <strain evidence="2 3">WWM610</strain>
    </source>
</reference>
<dbReference type="InterPro" id="IPR036249">
    <property type="entry name" value="Thioredoxin-like_sf"/>
</dbReference>
<proteinExistence type="predicted"/>
<evidence type="ECO:0000313" key="2">
    <source>
        <dbReference type="EMBL" id="AKB42216.1"/>
    </source>
</evidence>
<feature type="domain" description="Glutaredoxin" evidence="1">
    <location>
        <begin position="4"/>
        <end position="61"/>
    </location>
</feature>
<dbReference type="HOGENOM" id="CLU_188843_0_0_2"/>
<dbReference type="PATRIC" id="fig|1434117.4.peg.4067"/>
<evidence type="ECO:0000259" key="1">
    <source>
        <dbReference type="Pfam" id="PF00462"/>
    </source>
</evidence>
<dbReference type="AlphaFoldDB" id="A0A0E3LGB2"/>
<gene>
    <name evidence="2" type="ORF">MSMAW_3225</name>
</gene>